<keyword evidence="2" id="KW-1185">Reference proteome</keyword>
<proteinExistence type="predicted"/>
<evidence type="ECO:0000313" key="2">
    <source>
        <dbReference type="Proteomes" id="UP000593818"/>
    </source>
</evidence>
<protein>
    <submittedName>
        <fullName evidence="1">Uncharacterized protein</fullName>
    </submittedName>
</protein>
<organism evidence="1 2">
    <name type="scientific">Rhodococcus pyridinivorans</name>
    <dbReference type="NCBI Taxonomy" id="103816"/>
    <lineage>
        <taxon>Bacteria</taxon>
        <taxon>Bacillati</taxon>
        <taxon>Actinomycetota</taxon>
        <taxon>Actinomycetes</taxon>
        <taxon>Mycobacteriales</taxon>
        <taxon>Nocardiaceae</taxon>
        <taxon>Rhodococcus</taxon>
    </lineage>
</organism>
<dbReference type="Proteomes" id="UP000593818">
    <property type="component" value="Plasmid pSID"/>
</dbReference>
<accession>A0A7M2XXG0</accession>
<geneLocation type="plasmid" evidence="1 2">
    <name>pSID</name>
</geneLocation>
<evidence type="ECO:0000313" key="1">
    <source>
        <dbReference type="EMBL" id="QOW02023.1"/>
    </source>
</evidence>
<reference evidence="1 2" key="1">
    <citation type="submission" date="2020-10" db="EMBL/GenBank/DDBJ databases">
        <title>Whole genome sequence of oil-degrading bacteria Rhodococcus pyridinivorans strain 5Ap.</title>
        <authorList>
            <person name="Akhremchuk A.E."/>
            <person name="Valentovich L.N."/>
            <person name="Charniauskaya M.I."/>
            <person name="Bukliarevich H.A."/>
            <person name="Titok M.A."/>
        </authorList>
    </citation>
    <scope>NUCLEOTIDE SEQUENCE [LARGE SCALE GENOMIC DNA]</scope>
    <source>
        <strain evidence="1 2">5Ap</strain>
        <plasmid evidence="1 2">pSID</plasmid>
    </source>
</reference>
<dbReference type="AlphaFoldDB" id="A0A7M2XXG0"/>
<dbReference type="EMBL" id="CP063453">
    <property type="protein sequence ID" value="QOW02023.1"/>
    <property type="molecule type" value="Genomic_DNA"/>
</dbReference>
<keyword evidence="1" id="KW-0614">Plasmid</keyword>
<gene>
    <name evidence="1" type="ORF">INP59_26995</name>
</gene>
<dbReference type="RefSeq" id="WP_193904273.1">
    <property type="nucleotide sequence ID" value="NZ_CP063453.1"/>
</dbReference>
<sequence length="104" mass="11288">MFDQWPAGFGPPPYRIVDPPTPVIVDIAAAIGSTDGRRANELPLRVRAEGLALDLQVPGVLSAWARVNTGGWICRVSFQIPTGNGRGYLEVDQWCPASAVRPYK</sequence>
<name>A0A7M2XXG0_9NOCA</name>